<feature type="region of interest" description="Disordered" evidence="4">
    <location>
        <begin position="845"/>
        <end position="880"/>
    </location>
</feature>
<dbReference type="InterPro" id="IPR031157">
    <property type="entry name" value="G_TR_CS"/>
</dbReference>
<dbReference type="OrthoDB" id="364892at2759"/>
<dbReference type="GO" id="GO:0005525">
    <property type="term" value="F:GTP binding"/>
    <property type="evidence" value="ECO:0007669"/>
    <property type="project" value="UniProtKB-KW"/>
</dbReference>
<keyword evidence="7" id="KW-1185">Reference proteome</keyword>
<dbReference type="SUPFAM" id="SSF54980">
    <property type="entry name" value="EF-G C-terminal domain-like"/>
    <property type="match status" value="2"/>
</dbReference>
<dbReference type="EMBL" id="KQ001658">
    <property type="protein sequence ID" value="KJP88712.1"/>
    <property type="molecule type" value="Genomic_DNA"/>
</dbReference>
<evidence type="ECO:0000313" key="7">
    <source>
        <dbReference type="Proteomes" id="UP000054561"/>
    </source>
</evidence>
<dbReference type="GeneID" id="24266907"/>
<dbReference type="PRINTS" id="PR00315">
    <property type="entry name" value="ELONGATNFCT"/>
</dbReference>
<dbReference type="InterPro" id="IPR027417">
    <property type="entry name" value="P-loop_NTPase"/>
</dbReference>
<dbReference type="Pfam" id="PF00009">
    <property type="entry name" value="GTP_EFTU"/>
    <property type="match status" value="1"/>
</dbReference>
<dbReference type="InterPro" id="IPR035647">
    <property type="entry name" value="EFG_III/V"/>
</dbReference>
<dbReference type="AlphaFoldDB" id="A0A0D9QPK8"/>
<dbReference type="InterPro" id="IPR009000">
    <property type="entry name" value="Transl_B-barrel_sf"/>
</dbReference>
<organism evidence="6 7">
    <name type="scientific">Plasmodium fragile</name>
    <dbReference type="NCBI Taxonomy" id="5857"/>
    <lineage>
        <taxon>Eukaryota</taxon>
        <taxon>Sar</taxon>
        <taxon>Alveolata</taxon>
        <taxon>Apicomplexa</taxon>
        <taxon>Aconoidasida</taxon>
        <taxon>Haemosporida</taxon>
        <taxon>Plasmodiidae</taxon>
        <taxon>Plasmodium</taxon>
        <taxon>Plasmodium (Plasmodium)</taxon>
    </lineage>
</organism>
<sequence>MLGRVLGLKATQRAARTRRFFSHELLNLGILAHIDAGKTTISEDILYNANEIKVKGSIHDQNTQLDFLKQERERGITIKTAYSCFKWNNVKVNLIDTPGHVDFSNETFLSLCVSDKCVIVVDAKEGIQIQTFHLFHYIKENLPIFFFLNKMDIHETDLDYNLENLKNNLSRKSVLVTYPLYENKALKFILDLPSMCLYWYPKRKYGQKFTCNRMDLSSVLQHVDCKMVRSHFANIGMVGEAASTSAATSTSSAATSTAPEAITPERLLRVLSRDTIHHVLQKREELVEALCDLEPDLERKYVNNVRIEYSEVRKCLAKWIKLKEIFPVLAGSALNSFGVHLLLDYVTSGGVAVGDDHHSDREVSSCKVRAPQLGPKMNDVQGNSPVGSSPMGVSQPIRAGHINRVASPPRPATPLHHNTNITVGLHNQVKKRYTYLQRYKTVLFIFKLVSEKNGHNTFCKILKGELVKNATLVNLRNGGTEVVKGLYKVKADRYVMINTLSANDIGMVRGLEHVLVCDFMCELEEPPCNMDCTGVVGAERRVSSTTLRGRNDGAGDQKRKKKSETTMQGSHFQQRSHLQQENSLQDIYKHMKHEIESKELWFFLKNYKKRISKNVIVCTCAIEPKDCKKESELKQVLRNICLEDNSIVVYTDPNRKLVIGSIGILNIEVTLDKIKSDYNIDIRTDEVEVVEKEYLTGHYEQTITKEMKVNSNLSHITIGLTIREKEFVDVSRFIQNALRYESVSKLLGATRMKTGKEAITDQTVTEEASCEEQTITMMQSNGSLSTPMSRHDSVFCAPPERGGGRPTNQPNCSIEVELNNAEAGLSGAVGWGKRTTEISINANCEEGGRMNGSHDWASGSTNDSPPHAEHPQEGVEEGVEEDVDEYLLNFNYEDLFQSSVRVHKDVHLYIAELQRREKKKKNFYEEILQSCIVTLKNCLTSGFQTSGSIISTEVEITKLDISDDTTVAVAKYACNDLYYRMIKRANVCIAKPISLLQIQTEESFVGTIVKDLIQQRSGTIVQITKNNDSRHFKSMKIIAIAPVKNTHNYASILRSISSGHAHCLMTFCGYSKEG</sequence>
<dbReference type="Gene3D" id="3.30.70.870">
    <property type="entry name" value="Elongation Factor G (Translational Gtpase), domain 3"/>
    <property type="match status" value="1"/>
</dbReference>
<dbReference type="SUPFAM" id="SSF52540">
    <property type="entry name" value="P-loop containing nucleoside triphosphate hydrolases"/>
    <property type="match status" value="1"/>
</dbReference>
<dbReference type="GO" id="GO:0003924">
    <property type="term" value="F:GTPase activity"/>
    <property type="evidence" value="ECO:0007669"/>
    <property type="project" value="InterPro"/>
</dbReference>
<dbReference type="VEuPathDB" id="PlasmoDB:AK88_01593"/>
<name>A0A0D9QPK8_PLAFR</name>
<dbReference type="Gene3D" id="2.40.30.10">
    <property type="entry name" value="Translation factors"/>
    <property type="match status" value="1"/>
</dbReference>
<reference evidence="6 7" key="1">
    <citation type="submission" date="2014-03" db="EMBL/GenBank/DDBJ databases">
        <title>The Genome Sequence of Plasmodium fragile nilgiri.</title>
        <authorList>
            <consortium name="The Broad Institute Genomics Platform"/>
            <consortium name="The Broad Institute Genome Sequencing Center for Infectious Disease"/>
            <person name="Neafsey D."/>
            <person name="Duraisingh M."/>
            <person name="Young S.K."/>
            <person name="Zeng Q."/>
            <person name="Gargeya S."/>
            <person name="Abouelleil A."/>
            <person name="Alvarado L."/>
            <person name="Chapman S.B."/>
            <person name="Gainer-Dewar J."/>
            <person name="Goldberg J."/>
            <person name="Griggs A."/>
            <person name="Gujja S."/>
            <person name="Hansen M."/>
            <person name="Howarth C."/>
            <person name="Imamovic A."/>
            <person name="Larimer J."/>
            <person name="Pearson M."/>
            <person name="Poon T.W."/>
            <person name="Priest M."/>
            <person name="Roberts A."/>
            <person name="Saif S."/>
            <person name="Shea T."/>
            <person name="Sykes S."/>
            <person name="Wortman J."/>
            <person name="Nusbaum C."/>
            <person name="Birren B."/>
        </authorList>
    </citation>
    <scope>NUCLEOTIDE SEQUENCE [LARGE SCALE GENOMIC DNA]</scope>
    <source>
        <strain evidence="7">nilgiri</strain>
    </source>
</reference>
<dbReference type="GO" id="GO:0032790">
    <property type="term" value="P:ribosome disassembly"/>
    <property type="evidence" value="ECO:0007669"/>
    <property type="project" value="TreeGrafter"/>
</dbReference>
<dbReference type="Gene3D" id="3.30.70.240">
    <property type="match status" value="1"/>
</dbReference>
<evidence type="ECO:0000259" key="5">
    <source>
        <dbReference type="PROSITE" id="PS51722"/>
    </source>
</evidence>
<dbReference type="OMA" id="TCAIEPK"/>
<evidence type="ECO:0000256" key="4">
    <source>
        <dbReference type="SAM" id="MobiDB-lite"/>
    </source>
</evidence>
<dbReference type="InterPro" id="IPR000640">
    <property type="entry name" value="EFG_V-like"/>
</dbReference>
<dbReference type="PANTHER" id="PTHR43261">
    <property type="entry name" value="TRANSLATION ELONGATION FACTOR G-RELATED"/>
    <property type="match status" value="1"/>
</dbReference>
<dbReference type="GO" id="GO:0032543">
    <property type="term" value="P:mitochondrial translation"/>
    <property type="evidence" value="ECO:0007669"/>
    <property type="project" value="TreeGrafter"/>
</dbReference>
<feature type="region of interest" description="Disordered" evidence="4">
    <location>
        <begin position="546"/>
        <end position="580"/>
    </location>
</feature>
<dbReference type="PROSITE" id="PS00301">
    <property type="entry name" value="G_TR_1"/>
    <property type="match status" value="1"/>
</dbReference>
<dbReference type="Gene3D" id="3.30.230.10">
    <property type="match status" value="1"/>
</dbReference>
<evidence type="ECO:0000256" key="2">
    <source>
        <dbReference type="ARBA" id="ARBA00022917"/>
    </source>
</evidence>
<accession>A0A0D9QPK8</accession>
<feature type="compositionally biased region" description="Polar residues" evidence="4">
    <location>
        <begin position="565"/>
        <end position="580"/>
    </location>
</feature>
<keyword evidence="2" id="KW-0648">Protein biosynthesis</keyword>
<dbReference type="PROSITE" id="PS51722">
    <property type="entry name" value="G_TR_2"/>
    <property type="match status" value="1"/>
</dbReference>
<keyword evidence="3" id="KW-0342">GTP-binding</keyword>
<keyword evidence="1" id="KW-0547">Nucleotide-binding</keyword>
<dbReference type="PANTHER" id="PTHR43261:SF1">
    <property type="entry name" value="RIBOSOME-RELEASING FACTOR 2, MITOCHONDRIAL"/>
    <property type="match status" value="1"/>
</dbReference>
<dbReference type="RefSeq" id="XP_012334651.1">
    <property type="nucleotide sequence ID" value="XM_012479228.1"/>
</dbReference>
<dbReference type="Gene3D" id="3.40.50.300">
    <property type="entry name" value="P-loop containing nucleotide triphosphate hydrolases"/>
    <property type="match status" value="1"/>
</dbReference>
<dbReference type="NCBIfam" id="TIGR00231">
    <property type="entry name" value="small_GTP"/>
    <property type="match status" value="1"/>
</dbReference>
<gene>
    <name evidence="6" type="ORF">AK88_01593</name>
</gene>
<dbReference type="Pfam" id="PF14492">
    <property type="entry name" value="EFG_III"/>
    <property type="match status" value="1"/>
</dbReference>
<dbReference type="GO" id="GO:0005739">
    <property type="term" value="C:mitochondrion"/>
    <property type="evidence" value="ECO:0007669"/>
    <property type="project" value="TreeGrafter"/>
</dbReference>
<dbReference type="Pfam" id="PF00679">
    <property type="entry name" value="EFG_C"/>
    <property type="match status" value="1"/>
</dbReference>
<proteinExistence type="predicted"/>
<dbReference type="InterPro" id="IPR000795">
    <property type="entry name" value="T_Tr_GTP-bd_dom"/>
</dbReference>
<dbReference type="InterPro" id="IPR041095">
    <property type="entry name" value="EFG_II"/>
</dbReference>
<evidence type="ECO:0000256" key="1">
    <source>
        <dbReference type="ARBA" id="ARBA00022741"/>
    </source>
</evidence>
<evidence type="ECO:0000313" key="6">
    <source>
        <dbReference type="EMBL" id="KJP88712.1"/>
    </source>
</evidence>
<dbReference type="Proteomes" id="UP000054561">
    <property type="component" value="Unassembled WGS sequence"/>
</dbReference>
<dbReference type="InterPro" id="IPR005225">
    <property type="entry name" value="Small_GTP-bd"/>
</dbReference>
<protein>
    <recommendedName>
        <fullName evidence="5">Tr-type G domain-containing protein</fullName>
    </recommendedName>
</protein>
<dbReference type="SUPFAM" id="SSF50447">
    <property type="entry name" value="Translation proteins"/>
    <property type="match status" value="1"/>
</dbReference>
<feature type="domain" description="Tr-type G" evidence="5">
    <location>
        <begin position="23"/>
        <end position="357"/>
    </location>
</feature>
<dbReference type="InterPro" id="IPR014721">
    <property type="entry name" value="Ribsml_uS5_D2-typ_fold_subgr"/>
</dbReference>
<evidence type="ECO:0000256" key="3">
    <source>
        <dbReference type="ARBA" id="ARBA00023134"/>
    </source>
</evidence>